<dbReference type="SUPFAM" id="SSF52540">
    <property type="entry name" value="P-loop containing nucleoside triphosphate hydrolases"/>
    <property type="match status" value="1"/>
</dbReference>
<evidence type="ECO:0000313" key="7">
    <source>
        <dbReference type="Proteomes" id="UP000297747"/>
    </source>
</evidence>
<dbReference type="GO" id="GO:0005524">
    <property type="term" value="F:ATP binding"/>
    <property type="evidence" value="ECO:0007669"/>
    <property type="project" value="UniProtKB-UniRule"/>
</dbReference>
<keyword evidence="6" id="KW-0131">Cell cycle</keyword>
<feature type="transmembrane region" description="Helical" evidence="4">
    <location>
        <begin position="21"/>
        <end position="40"/>
    </location>
</feature>
<reference evidence="6 7" key="1">
    <citation type="submission" date="2019-03" db="EMBL/GenBank/DDBJ databases">
        <title>Diversity of the mouse oral microbiome.</title>
        <authorList>
            <person name="Joseph S."/>
            <person name="Aduse-Opoku J."/>
            <person name="Curtis M."/>
            <person name="Wade W."/>
            <person name="Hashim A."/>
        </authorList>
    </citation>
    <scope>NUCLEOTIDE SEQUENCE [LARGE SCALE GENOMIC DNA]</scope>
    <source>
        <strain evidence="6 7">HT4</strain>
    </source>
</reference>
<protein>
    <submittedName>
        <fullName evidence="6">Cell division protein FtsK</fullName>
    </submittedName>
</protein>
<evidence type="ECO:0000259" key="5">
    <source>
        <dbReference type="PROSITE" id="PS50901"/>
    </source>
</evidence>
<dbReference type="PANTHER" id="PTHR22683:SF47">
    <property type="entry name" value="FTSK DOMAIN-CONTAINING PROTEIN YDCQ"/>
    <property type="match status" value="1"/>
</dbReference>
<dbReference type="InterPro" id="IPR050206">
    <property type="entry name" value="FtsK/SpoIIIE/SftA"/>
</dbReference>
<dbReference type="InterPro" id="IPR002543">
    <property type="entry name" value="FtsK_dom"/>
</dbReference>
<feature type="transmembrane region" description="Helical" evidence="4">
    <location>
        <begin position="52"/>
        <end position="75"/>
    </location>
</feature>
<evidence type="ECO:0000256" key="3">
    <source>
        <dbReference type="PROSITE-ProRule" id="PRU00289"/>
    </source>
</evidence>
<dbReference type="InterPro" id="IPR027417">
    <property type="entry name" value="P-loop_NTPase"/>
</dbReference>
<keyword evidence="4" id="KW-0812">Transmembrane</keyword>
<dbReference type="GO" id="GO:0051301">
    <property type="term" value="P:cell division"/>
    <property type="evidence" value="ECO:0007669"/>
    <property type="project" value="UniProtKB-KW"/>
</dbReference>
<dbReference type="Gene3D" id="3.40.50.300">
    <property type="entry name" value="P-loop containing nucleotide triphosphate hydrolases"/>
    <property type="match status" value="1"/>
</dbReference>
<sequence length="545" mass="64105">MKSFFVYRGIRVRPWLIHIRSIFYGLLSLPFLIVLTYLGYINQERYIGLDYYWIGGTVLLFHLGLIMTKFFQIYLEERFLFCKRIQRLWVFTRYLLDYQYYYEKKRSAGERNIRFPKIYIKQNRYDLEVYLEMQGNKFQDRFKKIAGELETTFFMDFIEKTYEEKYIIYRLAYSAFLNRIHAKEVEYVKDKGIKLMKGFYWDFVNDPHLLIGGGTNGGKTVFIRSLLVSILKIGTATVIDPKRADFVTMADLSVLKDRVYYELEESVSALENEVVIMNNRYDYMREQYKKLNYREMGDWRDYDLAPHFPIVDELNAFMSALGYGDLRNRAENALLQIILKGRMAGCYQILAGQKPTSEDLPTKLRASMMMRVSVGRLDKGGYDIMFGEENANKEFRYIKYLGGKRVYGRGYAGVNGEVAREFYAPLITPGFSFLDIFEKYERRENRFNPRETGVAPKVYTREETVAVLNELLEADTVTNYSVRTLYEAMIQADYPFSVVDGKKVIFYSDIEFMKKAITMKNASPLDYGEIIEFILSSETKEVMAA</sequence>
<dbReference type="Pfam" id="PF01580">
    <property type="entry name" value="FtsK_SpoIIIE"/>
    <property type="match status" value="1"/>
</dbReference>
<dbReference type="PANTHER" id="PTHR22683">
    <property type="entry name" value="SPORULATION PROTEIN RELATED"/>
    <property type="match status" value="1"/>
</dbReference>
<proteinExistence type="predicted"/>
<evidence type="ECO:0000313" key="6">
    <source>
        <dbReference type="EMBL" id="TFU31853.1"/>
    </source>
</evidence>
<keyword evidence="2 3" id="KW-0067">ATP-binding</keyword>
<dbReference type="RefSeq" id="WP_135051931.1">
    <property type="nucleotide sequence ID" value="NZ_CAKOCW010000005.1"/>
</dbReference>
<organism evidence="6 7">
    <name type="scientific">Streptococcus acidominimus</name>
    <dbReference type="NCBI Taxonomy" id="1326"/>
    <lineage>
        <taxon>Bacteria</taxon>
        <taxon>Bacillati</taxon>
        <taxon>Bacillota</taxon>
        <taxon>Bacilli</taxon>
        <taxon>Lactobacillales</taxon>
        <taxon>Streptococcaceae</taxon>
        <taxon>Streptococcus</taxon>
    </lineage>
</organism>
<feature type="domain" description="FtsK" evidence="5">
    <location>
        <begin position="196"/>
        <end position="383"/>
    </location>
</feature>
<dbReference type="Proteomes" id="UP000297747">
    <property type="component" value="Unassembled WGS sequence"/>
</dbReference>
<feature type="binding site" evidence="3">
    <location>
        <begin position="213"/>
        <end position="220"/>
    </location>
    <ligand>
        <name>ATP</name>
        <dbReference type="ChEBI" id="CHEBI:30616"/>
    </ligand>
</feature>
<dbReference type="EMBL" id="SPQA01000001">
    <property type="protein sequence ID" value="TFU31853.1"/>
    <property type="molecule type" value="Genomic_DNA"/>
</dbReference>
<keyword evidence="6" id="KW-0132">Cell division</keyword>
<comment type="caution">
    <text evidence="6">The sequence shown here is derived from an EMBL/GenBank/DDBJ whole genome shotgun (WGS) entry which is preliminary data.</text>
</comment>
<keyword evidence="4" id="KW-0472">Membrane</keyword>
<accession>A0A4Y9FTL5</accession>
<keyword evidence="4" id="KW-1133">Transmembrane helix</keyword>
<name>A0A4Y9FTL5_STRAI</name>
<keyword evidence="1 3" id="KW-0547">Nucleotide-binding</keyword>
<gene>
    <name evidence="6" type="ORF">E4U01_00080</name>
</gene>
<evidence type="ECO:0000256" key="1">
    <source>
        <dbReference type="ARBA" id="ARBA00022741"/>
    </source>
</evidence>
<dbReference type="PROSITE" id="PS50901">
    <property type="entry name" value="FTSK"/>
    <property type="match status" value="1"/>
</dbReference>
<evidence type="ECO:0000256" key="4">
    <source>
        <dbReference type="SAM" id="Phobius"/>
    </source>
</evidence>
<dbReference type="AlphaFoldDB" id="A0A4Y9FTL5"/>
<dbReference type="GO" id="GO:0003677">
    <property type="term" value="F:DNA binding"/>
    <property type="evidence" value="ECO:0007669"/>
    <property type="project" value="InterPro"/>
</dbReference>
<evidence type="ECO:0000256" key="2">
    <source>
        <dbReference type="ARBA" id="ARBA00022840"/>
    </source>
</evidence>